<protein>
    <submittedName>
        <fullName evidence="1">Uncharacterized protein</fullName>
    </submittedName>
</protein>
<reference evidence="1 2" key="1">
    <citation type="journal article" date="2015" name="Nature">
        <title>rRNA introns, odd ribosomes, and small enigmatic genomes across a large radiation of phyla.</title>
        <authorList>
            <person name="Brown C.T."/>
            <person name="Hug L.A."/>
            <person name="Thomas B.C."/>
            <person name="Sharon I."/>
            <person name="Castelle C.J."/>
            <person name="Singh A."/>
            <person name="Wilkins M.J."/>
            <person name="Williams K.H."/>
            <person name="Banfield J.F."/>
        </authorList>
    </citation>
    <scope>NUCLEOTIDE SEQUENCE [LARGE SCALE GENOMIC DNA]</scope>
</reference>
<dbReference type="STRING" id="1618358.UX80_C0012G0006"/>
<dbReference type="AlphaFoldDB" id="A0A0G1RJZ1"/>
<proteinExistence type="predicted"/>
<evidence type="ECO:0000313" key="2">
    <source>
        <dbReference type="Proteomes" id="UP000034307"/>
    </source>
</evidence>
<gene>
    <name evidence="1" type="ORF">UX80_C0012G0006</name>
</gene>
<name>A0A0G1RJZ1_9BACT</name>
<sequence>MADVEIFDKAGKRCVTVEPYTEVVYETGWEEALMTGDWSKHKREVIPIAPTLSKNQAILEAHRIRTERLQPKTPLAP</sequence>
<accession>A0A0G1RJZ1</accession>
<comment type="caution">
    <text evidence="1">The sequence shown here is derived from an EMBL/GenBank/DDBJ whole genome shotgun (WGS) entry which is preliminary data.</text>
</comment>
<organism evidence="1 2">
    <name type="scientific">Candidatus Amesbacteria bacterium GW2011_GWA2_47_11b</name>
    <dbReference type="NCBI Taxonomy" id="1618358"/>
    <lineage>
        <taxon>Bacteria</taxon>
        <taxon>Candidatus Amesiibacteriota</taxon>
    </lineage>
</organism>
<evidence type="ECO:0000313" key="1">
    <source>
        <dbReference type="EMBL" id="KKU57599.1"/>
    </source>
</evidence>
<dbReference type="EMBL" id="LCNO01000012">
    <property type="protein sequence ID" value="KKU57599.1"/>
    <property type="molecule type" value="Genomic_DNA"/>
</dbReference>
<dbReference type="Proteomes" id="UP000034307">
    <property type="component" value="Unassembled WGS sequence"/>
</dbReference>